<sequence>MIPCSVWLKILKPGIHFLGEHLWCHLNDEIKNLKERHGDEYYYGLFKDRNYVPTYTLSGFVFAFHESRSTSDLRPTIAEYQSSWWINNNLYFQEFVPRAPPIKEHHGLFETYLSKLEKARKHGKTGFMVSSIGGTNDNSVRKKWLNDLVIMELNFCLFKLETIIQAKLKFTDEFLSMTSDLYDSLNIMFADLIKLANPDEDIGQDYLREEELRLCLEGKEKMRCEHQKLIVEENRNRLDESKRLRFEEENMLQLEQQKKNKRKELMNSNHCKNLLSKLAPVKRIQLCSSSEMIQPKVSWVKNKKYRQKVYDPCTTEFLKTVKPWVEDTSRVLQSMDTIWLSDDIEHPASHLFVSLNEHHIDLWVDYMWHVRPENSNWAMVSCYFVQLLLQNGMPLFYANGERYTTTWSEVDQVFIPINETGEHWCLAQFHIMSGEVQLPVVLERANIFQKNGIDPSKYTITLAHGLSLDVDDPVDVALSFNAAKELFFFTRPFEYIINLDEKFSQKPSISSMDNSKRIDYSTENYSLFEVNYDGMFDELPLRYAYGKVLPLKLSNSNRKTYSKFLDMLVYKLECEIRALFYSIPRNSHGNLALMTFDEIRSLEKEQSISPLLRTPPIKKRRKGIAFQGKNLYADFLHADCVDDHFDVLDHWSYEDVYGGGCFDVSGSFKGFDCIEEPVGCDDGSLPVKIKDEFENEVILDDVVSSPPNLSMLSKRKGKSRVKFTRMTGIIKRSKMVSLRMRVRTNY</sequence>
<dbReference type="SUPFAM" id="SSF54001">
    <property type="entry name" value="Cysteine proteinases"/>
    <property type="match status" value="1"/>
</dbReference>
<feature type="domain" description="Ubiquitin-like protease family profile" evidence="5">
    <location>
        <begin position="330"/>
        <end position="693"/>
    </location>
</feature>
<dbReference type="PROSITE" id="PS50600">
    <property type="entry name" value="ULP_PROTEASE"/>
    <property type="match status" value="1"/>
</dbReference>
<reference evidence="6" key="1">
    <citation type="journal article" date="2022" name="Int. J. Mol. Sci.">
        <title>Draft Genome of Tanacetum Coccineum: Genomic Comparison of Closely Related Tanacetum-Family Plants.</title>
        <authorList>
            <person name="Yamashiro T."/>
            <person name="Shiraishi A."/>
            <person name="Nakayama K."/>
            <person name="Satake H."/>
        </authorList>
    </citation>
    <scope>NUCLEOTIDE SEQUENCE</scope>
</reference>
<evidence type="ECO:0000256" key="3">
    <source>
        <dbReference type="ARBA" id="ARBA00022801"/>
    </source>
</evidence>
<keyword evidence="2" id="KW-0645">Protease</keyword>
<dbReference type="EMBL" id="BQNB010013766">
    <property type="protein sequence ID" value="GJT20011.1"/>
    <property type="molecule type" value="Genomic_DNA"/>
</dbReference>
<evidence type="ECO:0000313" key="7">
    <source>
        <dbReference type="Proteomes" id="UP001151760"/>
    </source>
</evidence>
<dbReference type="InterPro" id="IPR003653">
    <property type="entry name" value="Peptidase_C48_C"/>
</dbReference>
<comment type="caution">
    <text evidence="6">The sequence shown here is derived from an EMBL/GenBank/DDBJ whole genome shotgun (WGS) entry which is preliminary data.</text>
</comment>
<keyword evidence="3" id="KW-0378">Hydrolase</keyword>
<proteinExistence type="inferred from homology"/>
<dbReference type="InterPro" id="IPR038765">
    <property type="entry name" value="Papain-like_cys_pep_sf"/>
</dbReference>
<keyword evidence="4" id="KW-0175">Coiled coil</keyword>
<protein>
    <submittedName>
        <fullName evidence="6">Phospholipase-like protein</fullName>
    </submittedName>
</protein>
<gene>
    <name evidence="6" type="ORF">Tco_0878717</name>
</gene>
<keyword evidence="7" id="KW-1185">Reference proteome</keyword>
<evidence type="ECO:0000256" key="2">
    <source>
        <dbReference type="ARBA" id="ARBA00022670"/>
    </source>
</evidence>
<feature type="coiled-coil region" evidence="4">
    <location>
        <begin position="237"/>
        <end position="264"/>
    </location>
</feature>
<accession>A0ABQ5C238</accession>
<comment type="similarity">
    <text evidence="1">Belongs to the peptidase C48 family.</text>
</comment>
<evidence type="ECO:0000256" key="1">
    <source>
        <dbReference type="ARBA" id="ARBA00005234"/>
    </source>
</evidence>
<evidence type="ECO:0000256" key="4">
    <source>
        <dbReference type="SAM" id="Coils"/>
    </source>
</evidence>
<organism evidence="6 7">
    <name type="scientific">Tanacetum coccineum</name>
    <dbReference type="NCBI Taxonomy" id="301880"/>
    <lineage>
        <taxon>Eukaryota</taxon>
        <taxon>Viridiplantae</taxon>
        <taxon>Streptophyta</taxon>
        <taxon>Embryophyta</taxon>
        <taxon>Tracheophyta</taxon>
        <taxon>Spermatophyta</taxon>
        <taxon>Magnoliopsida</taxon>
        <taxon>eudicotyledons</taxon>
        <taxon>Gunneridae</taxon>
        <taxon>Pentapetalae</taxon>
        <taxon>asterids</taxon>
        <taxon>campanulids</taxon>
        <taxon>Asterales</taxon>
        <taxon>Asteraceae</taxon>
        <taxon>Asteroideae</taxon>
        <taxon>Anthemideae</taxon>
        <taxon>Anthemidinae</taxon>
        <taxon>Tanacetum</taxon>
    </lineage>
</organism>
<evidence type="ECO:0000313" key="6">
    <source>
        <dbReference type="EMBL" id="GJT20011.1"/>
    </source>
</evidence>
<evidence type="ECO:0000259" key="5">
    <source>
        <dbReference type="PROSITE" id="PS50600"/>
    </source>
</evidence>
<reference evidence="6" key="2">
    <citation type="submission" date="2022-01" db="EMBL/GenBank/DDBJ databases">
        <authorList>
            <person name="Yamashiro T."/>
            <person name="Shiraishi A."/>
            <person name="Satake H."/>
            <person name="Nakayama K."/>
        </authorList>
    </citation>
    <scope>NUCLEOTIDE SEQUENCE</scope>
</reference>
<dbReference type="Proteomes" id="UP001151760">
    <property type="component" value="Unassembled WGS sequence"/>
</dbReference>
<name>A0ABQ5C238_9ASTR</name>